<dbReference type="RefSeq" id="WP_205349748.1">
    <property type="nucleotide sequence ID" value="NZ_JAFEUP010000005.1"/>
</dbReference>
<organism evidence="2 3">
    <name type="scientific">Zestomonas insulae</name>
    <dbReference type="NCBI Taxonomy" id="2809017"/>
    <lineage>
        <taxon>Bacteria</taxon>
        <taxon>Pseudomonadati</taxon>
        <taxon>Pseudomonadota</taxon>
        <taxon>Gammaproteobacteria</taxon>
        <taxon>Pseudomonadales</taxon>
        <taxon>Pseudomonadaceae</taxon>
        <taxon>Zestomonas</taxon>
    </lineage>
</organism>
<dbReference type="InterPro" id="IPR049711">
    <property type="entry name" value="PA3371-like"/>
</dbReference>
<keyword evidence="1" id="KW-0472">Membrane</keyword>
<comment type="caution">
    <text evidence="2">The sequence shown here is derived from an EMBL/GenBank/DDBJ whole genome shotgun (WGS) entry which is preliminary data.</text>
</comment>
<keyword evidence="3" id="KW-1185">Reference proteome</keyword>
<proteinExistence type="predicted"/>
<name>A0ABS2IHZ2_9GAMM</name>
<evidence type="ECO:0000313" key="3">
    <source>
        <dbReference type="Proteomes" id="UP000717995"/>
    </source>
</evidence>
<keyword evidence="1" id="KW-1133">Transmembrane helix</keyword>
<dbReference type="EMBL" id="JAFEUP010000005">
    <property type="protein sequence ID" value="MBM7062567.1"/>
    <property type="molecule type" value="Genomic_DNA"/>
</dbReference>
<dbReference type="NCBIfam" id="NF041882">
    <property type="entry name" value="PA3371_fam"/>
    <property type="match status" value="1"/>
</dbReference>
<sequence length="61" mass="6637">MSKSAVLFLILTVLAVALLWLDPLPGSELRNLFKVAGGLCASLFVLALLAGRRIKFDPQLR</sequence>
<feature type="transmembrane region" description="Helical" evidence="1">
    <location>
        <begin position="31"/>
        <end position="51"/>
    </location>
</feature>
<reference evidence="2 3" key="1">
    <citation type="submission" date="2021-02" db="EMBL/GenBank/DDBJ databases">
        <authorList>
            <person name="Lee D.-H."/>
        </authorList>
    </citation>
    <scope>NUCLEOTIDE SEQUENCE [LARGE SCALE GENOMIC DNA]</scope>
    <source>
        <strain evidence="2 3">UL073</strain>
    </source>
</reference>
<evidence type="ECO:0000256" key="1">
    <source>
        <dbReference type="SAM" id="Phobius"/>
    </source>
</evidence>
<accession>A0ABS2IHZ2</accession>
<evidence type="ECO:0000313" key="2">
    <source>
        <dbReference type="EMBL" id="MBM7062567.1"/>
    </source>
</evidence>
<gene>
    <name evidence="2" type="ORF">JQX08_17780</name>
</gene>
<protein>
    <submittedName>
        <fullName evidence="2">Uncharacterized protein</fullName>
    </submittedName>
</protein>
<dbReference type="Proteomes" id="UP000717995">
    <property type="component" value="Unassembled WGS sequence"/>
</dbReference>
<keyword evidence="1" id="KW-0812">Transmembrane</keyword>